<feature type="domain" description="HD-GYP" evidence="6">
    <location>
        <begin position="301"/>
        <end position="496"/>
    </location>
</feature>
<evidence type="ECO:0000256" key="3">
    <source>
        <dbReference type="PROSITE-ProRule" id="PRU00169"/>
    </source>
</evidence>
<evidence type="ECO:0000313" key="8">
    <source>
        <dbReference type="Proteomes" id="UP000223596"/>
    </source>
</evidence>
<name>A0AB36TE02_ACETH</name>
<reference evidence="7 8" key="1">
    <citation type="submission" date="2017-09" db="EMBL/GenBank/DDBJ databases">
        <title>Evaluation of Pacific Biosciences Sequencing Technology to Finishing C. thermocellum Genome Sequences.</title>
        <authorList>
            <person name="Brown S."/>
        </authorList>
    </citation>
    <scope>NUCLEOTIDE SEQUENCE [LARGE SCALE GENOMIC DNA]</scope>
    <source>
        <strain evidence="7 8">AD2</strain>
    </source>
</reference>
<dbReference type="PROSITE" id="PS50110">
    <property type="entry name" value="RESPONSE_REGULATORY"/>
    <property type="match status" value="1"/>
</dbReference>
<comment type="function">
    <text evidence="2">May play the central regulatory role in sporulation. It may be an element of the effector pathway responsible for the activation of sporulation genes in response to nutritional stress. Spo0A may act in concert with spo0H (a sigma factor) to control the expression of some genes that are critical to the sporulation process.</text>
</comment>
<dbReference type="CDD" id="cd00077">
    <property type="entry name" value="HDc"/>
    <property type="match status" value="1"/>
</dbReference>
<dbReference type="AlphaFoldDB" id="A0AB36TE02"/>
<feature type="domain" description="HD" evidence="5">
    <location>
        <begin position="323"/>
        <end position="445"/>
    </location>
</feature>
<dbReference type="PANTHER" id="PTHR45228">
    <property type="entry name" value="CYCLIC DI-GMP PHOSPHODIESTERASE TM_0186-RELATED"/>
    <property type="match status" value="1"/>
</dbReference>
<feature type="modified residue" description="4-aspartylphosphate" evidence="3">
    <location>
        <position position="62"/>
    </location>
</feature>
<dbReference type="InterPro" id="IPR011006">
    <property type="entry name" value="CheY-like_superfamily"/>
</dbReference>
<dbReference type="SUPFAM" id="SSF52172">
    <property type="entry name" value="CheY-like"/>
    <property type="match status" value="1"/>
</dbReference>
<dbReference type="GO" id="GO:0000160">
    <property type="term" value="P:phosphorelay signal transduction system"/>
    <property type="evidence" value="ECO:0007669"/>
    <property type="project" value="InterPro"/>
</dbReference>
<dbReference type="Gene3D" id="3.40.50.2300">
    <property type="match status" value="1"/>
</dbReference>
<sequence length="506" mass="58206">MRKNRQGKSSDIKIIVVDDEKGILDSLSVIIKRLGYQYTGVNNPLEAIERVREEEFDLMILDFLMQPILGDKVVEEIRKFNKDIYILLLTGYKDAAPPLKAIKSLDIQGYCEKADNFDQLILLIESAVKSIYQKRTIRNFRDGLNKILLTVPDIYRLKSIEELLEEILRHIMAFVNCKDAFIIIDNLIGDDKNESLFKGMGIYDVSPDKFIDMLEPAFLEEMGRTRTLKQIAYVEKGIILPLMSDTIQTLGVIYLETTHIPVEMELLKIYITQAATSISNIYLHSIVSIKNDELDRTYNELKQRYLDAIQVLRLTVDAKDVYTRGHSDRVAYYAVKIGKSFNLDEESLEKLKTAGIFHDIGKIGIADDILFKTDKLTESEYEEIKKHPIKGAHILSAVSMFKDIVPLVKYHHERIDGRGYPFGLKGDEIPFLARIISVADAFDAMTSDRQYRSKLCLEEAKNQMITNSGTQFDAEVVKRFLVLLEDYDTMQKEIEYTFKTKESCIW</sequence>
<dbReference type="InterPro" id="IPR021800">
    <property type="entry name" value="DUF3369"/>
</dbReference>
<keyword evidence="3" id="KW-0597">Phosphoprotein</keyword>
<comment type="caution">
    <text evidence="7">The sequence shown here is derived from an EMBL/GenBank/DDBJ whole genome shotgun (WGS) entry which is preliminary data.</text>
</comment>
<dbReference type="EMBL" id="PDBW01000001">
    <property type="protein sequence ID" value="PFH02147.1"/>
    <property type="molecule type" value="Genomic_DNA"/>
</dbReference>
<dbReference type="Gene3D" id="1.10.3210.10">
    <property type="entry name" value="Hypothetical protein af1432"/>
    <property type="match status" value="1"/>
</dbReference>
<evidence type="ECO:0000259" key="4">
    <source>
        <dbReference type="PROSITE" id="PS50110"/>
    </source>
</evidence>
<evidence type="ECO:0000259" key="6">
    <source>
        <dbReference type="PROSITE" id="PS51832"/>
    </source>
</evidence>
<dbReference type="Pfam" id="PF00072">
    <property type="entry name" value="Response_reg"/>
    <property type="match status" value="1"/>
</dbReference>
<organism evidence="7 8">
    <name type="scientific">Acetivibrio thermocellus AD2</name>
    <dbReference type="NCBI Taxonomy" id="1138384"/>
    <lineage>
        <taxon>Bacteria</taxon>
        <taxon>Bacillati</taxon>
        <taxon>Bacillota</taxon>
        <taxon>Clostridia</taxon>
        <taxon>Eubacteriales</taxon>
        <taxon>Oscillospiraceae</taxon>
        <taxon>Acetivibrio</taxon>
    </lineage>
</organism>
<dbReference type="SUPFAM" id="SSF109604">
    <property type="entry name" value="HD-domain/PDEase-like"/>
    <property type="match status" value="1"/>
</dbReference>
<proteinExistence type="predicted"/>
<feature type="domain" description="Response regulatory" evidence="4">
    <location>
        <begin position="13"/>
        <end position="128"/>
    </location>
</feature>
<dbReference type="InterPro" id="IPR003607">
    <property type="entry name" value="HD/PDEase_dom"/>
</dbReference>
<gene>
    <name evidence="7" type="ORF">M972_11913</name>
</gene>
<evidence type="ECO:0000313" key="7">
    <source>
        <dbReference type="EMBL" id="PFH02147.1"/>
    </source>
</evidence>
<dbReference type="CDD" id="cd00156">
    <property type="entry name" value="REC"/>
    <property type="match status" value="1"/>
</dbReference>
<evidence type="ECO:0000256" key="1">
    <source>
        <dbReference type="ARBA" id="ARBA00018672"/>
    </source>
</evidence>
<dbReference type="Pfam" id="PF11849">
    <property type="entry name" value="DUF3369"/>
    <property type="match status" value="1"/>
</dbReference>
<dbReference type="RefSeq" id="WP_003518225.1">
    <property type="nucleotide sequence ID" value="NZ_CP013828.1"/>
</dbReference>
<dbReference type="PROSITE" id="PS51831">
    <property type="entry name" value="HD"/>
    <property type="match status" value="1"/>
</dbReference>
<dbReference type="Pfam" id="PF13487">
    <property type="entry name" value="HD_5"/>
    <property type="match status" value="1"/>
</dbReference>
<dbReference type="SMART" id="SM00471">
    <property type="entry name" value="HDc"/>
    <property type="match status" value="1"/>
</dbReference>
<evidence type="ECO:0000256" key="2">
    <source>
        <dbReference type="ARBA" id="ARBA00024867"/>
    </source>
</evidence>
<dbReference type="InterPro" id="IPR037522">
    <property type="entry name" value="HD_GYP_dom"/>
</dbReference>
<accession>A0AB36TE02</accession>
<dbReference type="PROSITE" id="PS51832">
    <property type="entry name" value="HD_GYP"/>
    <property type="match status" value="1"/>
</dbReference>
<protein>
    <recommendedName>
        <fullName evidence="1">Stage 0 sporulation protein A homolog</fullName>
    </recommendedName>
</protein>
<evidence type="ECO:0000259" key="5">
    <source>
        <dbReference type="PROSITE" id="PS51831"/>
    </source>
</evidence>
<dbReference type="Proteomes" id="UP000223596">
    <property type="component" value="Unassembled WGS sequence"/>
</dbReference>
<dbReference type="PANTHER" id="PTHR45228:SF4">
    <property type="entry name" value="LIPOPROTEIN"/>
    <property type="match status" value="1"/>
</dbReference>
<dbReference type="InterPro" id="IPR052020">
    <property type="entry name" value="Cyclic_di-GMP/3'3'-cGAMP_PDE"/>
</dbReference>
<dbReference type="InterPro" id="IPR001789">
    <property type="entry name" value="Sig_transdc_resp-reg_receiver"/>
</dbReference>
<dbReference type="SMART" id="SM00448">
    <property type="entry name" value="REC"/>
    <property type="match status" value="1"/>
</dbReference>
<dbReference type="InterPro" id="IPR006674">
    <property type="entry name" value="HD_domain"/>
</dbReference>